<dbReference type="EMBL" id="BARW01011926">
    <property type="protein sequence ID" value="GAI78374.1"/>
    <property type="molecule type" value="Genomic_DNA"/>
</dbReference>
<dbReference type="Gene3D" id="2.130.10.10">
    <property type="entry name" value="YVTN repeat-like/Quinoprotein amine dehydrogenase"/>
    <property type="match status" value="2"/>
</dbReference>
<dbReference type="Pfam" id="PF02012">
    <property type="entry name" value="BNR"/>
    <property type="match status" value="1"/>
</dbReference>
<reference evidence="1" key="1">
    <citation type="journal article" date="2014" name="Front. Microbiol.">
        <title>High frequency of phylogenetically diverse reductive dehalogenase-homologous genes in deep subseafloor sedimentary metagenomes.</title>
        <authorList>
            <person name="Kawai M."/>
            <person name="Futagami T."/>
            <person name="Toyoda A."/>
            <person name="Takaki Y."/>
            <person name="Nishi S."/>
            <person name="Hori S."/>
            <person name="Arai W."/>
            <person name="Tsubouchi T."/>
            <person name="Morono Y."/>
            <person name="Uchiyama I."/>
            <person name="Ito T."/>
            <person name="Fujiyama A."/>
            <person name="Inagaki F."/>
            <person name="Takami H."/>
        </authorList>
    </citation>
    <scope>NUCLEOTIDE SEQUENCE</scope>
    <source>
        <strain evidence="1">Expedition CK06-06</strain>
    </source>
</reference>
<dbReference type="InterPro" id="IPR002860">
    <property type="entry name" value="BNR_rpt"/>
</dbReference>
<evidence type="ECO:0008006" key="2">
    <source>
        <dbReference type="Google" id="ProtNLM"/>
    </source>
</evidence>
<gene>
    <name evidence="1" type="ORF">S12H4_22750</name>
</gene>
<organism evidence="1">
    <name type="scientific">marine sediment metagenome</name>
    <dbReference type="NCBI Taxonomy" id="412755"/>
    <lineage>
        <taxon>unclassified sequences</taxon>
        <taxon>metagenomes</taxon>
        <taxon>ecological metagenomes</taxon>
    </lineage>
</organism>
<feature type="non-terminal residue" evidence="1">
    <location>
        <position position="1"/>
    </location>
</feature>
<feature type="non-terminal residue" evidence="1">
    <location>
        <position position="224"/>
    </location>
</feature>
<dbReference type="AlphaFoldDB" id="X1TEB0"/>
<dbReference type="InterPro" id="IPR052025">
    <property type="entry name" value="Xyloglucanase_GH74"/>
</dbReference>
<dbReference type="GO" id="GO:0010411">
    <property type="term" value="P:xyloglucan metabolic process"/>
    <property type="evidence" value="ECO:0007669"/>
    <property type="project" value="TreeGrafter"/>
</dbReference>
<protein>
    <recommendedName>
        <fullName evidence="2">Sortilin N-terminal domain-containing protein</fullName>
    </recommendedName>
</protein>
<proteinExistence type="predicted"/>
<dbReference type="PANTHER" id="PTHR43739">
    <property type="entry name" value="XYLOGLUCANASE (EUROFUNG)"/>
    <property type="match status" value="1"/>
</dbReference>
<dbReference type="CDD" id="cd15482">
    <property type="entry name" value="Sialidase_non-viral"/>
    <property type="match status" value="1"/>
</dbReference>
<name>X1TEB0_9ZZZZ</name>
<accession>X1TEB0</accession>
<dbReference type="InterPro" id="IPR015943">
    <property type="entry name" value="WD40/YVTN_repeat-like_dom_sf"/>
</dbReference>
<dbReference type="SUPFAM" id="SSF110296">
    <property type="entry name" value="Oligoxyloglucan reducing end-specific cellobiohydrolase"/>
    <property type="match status" value="1"/>
</dbReference>
<dbReference type="PANTHER" id="PTHR43739:SF5">
    <property type="entry name" value="EXO-ALPHA-SIALIDASE"/>
    <property type="match status" value="1"/>
</dbReference>
<comment type="caution">
    <text evidence="1">The sequence shown here is derived from an EMBL/GenBank/DDBJ whole genome shotgun (WGS) entry which is preliminary data.</text>
</comment>
<sequence>TDPEIVYVASQGHLWGFTGERGLFKTIDGGKTWQKLMSGLPDDGKTGCTDIRMDPENPDVLYAAFWERLRRPYRFDSGGPNGGIFKTTDGGNTWEKLTRGLPEGDIGRIGLSIYRKNPEIVMAIVEHGFQPRPRTKEYDDMKKLGTGVYRSEDGGKTWKYMNRYNNRPFYYSQIYINRSDDRFVYAMGSRAQVSEDGGKTFSSGMPGIAGDFHVMWLDPHNKDR</sequence>
<evidence type="ECO:0000313" key="1">
    <source>
        <dbReference type="EMBL" id="GAI78374.1"/>
    </source>
</evidence>